<keyword evidence="2" id="KW-1185">Reference proteome</keyword>
<proteinExistence type="predicted"/>
<protein>
    <submittedName>
        <fullName evidence="1">PSS-domain-containing protein</fullName>
    </submittedName>
</protein>
<evidence type="ECO:0000313" key="2">
    <source>
        <dbReference type="Proteomes" id="UP000308600"/>
    </source>
</evidence>
<accession>A0ACD3B1Z8</accession>
<reference evidence="1 2" key="1">
    <citation type="journal article" date="2019" name="Nat. Ecol. Evol.">
        <title>Megaphylogeny resolves global patterns of mushroom evolution.</title>
        <authorList>
            <person name="Varga T."/>
            <person name="Krizsan K."/>
            <person name="Foldi C."/>
            <person name="Dima B."/>
            <person name="Sanchez-Garcia M."/>
            <person name="Sanchez-Ramirez S."/>
            <person name="Szollosi G.J."/>
            <person name="Szarkandi J.G."/>
            <person name="Papp V."/>
            <person name="Albert L."/>
            <person name="Andreopoulos W."/>
            <person name="Angelini C."/>
            <person name="Antonin V."/>
            <person name="Barry K.W."/>
            <person name="Bougher N.L."/>
            <person name="Buchanan P."/>
            <person name="Buyck B."/>
            <person name="Bense V."/>
            <person name="Catcheside P."/>
            <person name="Chovatia M."/>
            <person name="Cooper J."/>
            <person name="Damon W."/>
            <person name="Desjardin D."/>
            <person name="Finy P."/>
            <person name="Geml J."/>
            <person name="Haridas S."/>
            <person name="Hughes K."/>
            <person name="Justo A."/>
            <person name="Karasinski D."/>
            <person name="Kautmanova I."/>
            <person name="Kiss B."/>
            <person name="Kocsube S."/>
            <person name="Kotiranta H."/>
            <person name="LaButti K.M."/>
            <person name="Lechner B.E."/>
            <person name="Liimatainen K."/>
            <person name="Lipzen A."/>
            <person name="Lukacs Z."/>
            <person name="Mihaltcheva S."/>
            <person name="Morgado L.N."/>
            <person name="Niskanen T."/>
            <person name="Noordeloos M.E."/>
            <person name="Ohm R.A."/>
            <person name="Ortiz-Santana B."/>
            <person name="Ovrebo C."/>
            <person name="Racz N."/>
            <person name="Riley R."/>
            <person name="Savchenko A."/>
            <person name="Shiryaev A."/>
            <person name="Soop K."/>
            <person name="Spirin V."/>
            <person name="Szebenyi C."/>
            <person name="Tomsovsky M."/>
            <person name="Tulloss R.E."/>
            <person name="Uehling J."/>
            <person name="Grigoriev I.V."/>
            <person name="Vagvolgyi C."/>
            <person name="Papp T."/>
            <person name="Martin F.M."/>
            <person name="Miettinen O."/>
            <person name="Hibbett D.S."/>
            <person name="Nagy L.G."/>
        </authorList>
    </citation>
    <scope>NUCLEOTIDE SEQUENCE [LARGE SCALE GENOMIC DNA]</scope>
    <source>
        <strain evidence="1 2">NL-1719</strain>
    </source>
</reference>
<dbReference type="EMBL" id="ML208300">
    <property type="protein sequence ID" value="TFK71257.1"/>
    <property type="molecule type" value="Genomic_DNA"/>
</dbReference>
<evidence type="ECO:0000313" key="1">
    <source>
        <dbReference type="EMBL" id="TFK71257.1"/>
    </source>
</evidence>
<dbReference type="Proteomes" id="UP000308600">
    <property type="component" value="Unassembled WGS sequence"/>
</dbReference>
<sequence>MAARHEENPELSPTSPGEESDAVFSPVPEPEPKPGLYGTPVRWYDADRTEPYTRITPFQEINDTSVEFFYKPLTLSALAAGLVLLAYVATTQDVLEEGRDKRRVGVYASIASFVVFSMIQFRDGPFIRPHPAFWRMMLGINLLYELALVFLLFQDLKTARSMMTLLDPKLGVPLPEKSYADDCSLTPETIWGAIDIFCLAHALGWFGKAMILRDYWFCWILSIAFEMAEYSLQHQLPNFAECWWDHWLLDVLICNWLGTYLGMKTCQYFEVKPYEWRGFRQTRGIRSKARRVLSQFAPHDFTAFKWGTATSFVHYISVVLLLAVFLAAELNPFYLKSLLWMEPDHPIVILRLAGVFLCALPAVRELYQYINDPRKAVRMGQHVWLLLATIATELLVITKWSKGQFSAPLPTPVKWGWIIGATLLVLYPIVQFGIPSARRYLRKKAKKNGKKNQ</sequence>
<organism evidence="1 2">
    <name type="scientific">Pluteus cervinus</name>
    <dbReference type="NCBI Taxonomy" id="181527"/>
    <lineage>
        <taxon>Eukaryota</taxon>
        <taxon>Fungi</taxon>
        <taxon>Dikarya</taxon>
        <taxon>Basidiomycota</taxon>
        <taxon>Agaricomycotina</taxon>
        <taxon>Agaricomycetes</taxon>
        <taxon>Agaricomycetidae</taxon>
        <taxon>Agaricales</taxon>
        <taxon>Pluteineae</taxon>
        <taxon>Pluteaceae</taxon>
        <taxon>Pluteus</taxon>
    </lineage>
</organism>
<name>A0ACD3B1Z8_9AGAR</name>
<gene>
    <name evidence="1" type="ORF">BDN72DRAFT_837842</name>
</gene>